<evidence type="ECO:0000313" key="3">
    <source>
        <dbReference type="Proteomes" id="UP000298127"/>
    </source>
</evidence>
<dbReference type="RefSeq" id="WP_056170182.1">
    <property type="nucleotide sequence ID" value="NZ_SPQZ01000003.1"/>
</dbReference>
<proteinExistence type="predicted"/>
<accession>A0A4Y9R461</accession>
<reference evidence="2 3" key="1">
    <citation type="journal article" date="2018" name="J. Microbiol.">
        <title>Leifsonia flava sp. nov., a novel actinobacterium isolated from the rhizosphere of Aquilegia viridiflora.</title>
        <authorList>
            <person name="Cai Y."/>
            <person name="Tao W.Z."/>
            <person name="Ma Y.J."/>
            <person name="Cheng J."/>
            <person name="Zhang M.Y."/>
            <person name="Zhang Y.X."/>
        </authorList>
    </citation>
    <scope>NUCLEOTIDE SEQUENCE [LARGE SCALE GENOMIC DNA]</scope>
    <source>
        <strain evidence="2 3">SYP-B2174</strain>
    </source>
</reference>
<dbReference type="InterPro" id="IPR057204">
    <property type="entry name" value="DUF7882"/>
</dbReference>
<name>A0A4Y9R461_9MICO</name>
<comment type="caution">
    <text evidence="2">The sequence shown here is derived from an EMBL/GenBank/DDBJ whole genome shotgun (WGS) entry which is preliminary data.</text>
</comment>
<protein>
    <recommendedName>
        <fullName evidence="1">DUF7882 domain-containing protein</fullName>
    </recommendedName>
</protein>
<dbReference type="AlphaFoldDB" id="A0A4Y9R461"/>
<dbReference type="Proteomes" id="UP000298127">
    <property type="component" value="Unassembled WGS sequence"/>
</dbReference>
<dbReference type="Pfam" id="PF25355">
    <property type="entry name" value="DUF7882"/>
    <property type="match status" value="1"/>
</dbReference>
<sequence>MGELIYGAGTSYEMDDRTLAHIKVATGLRLRRQESFYVSWAIPSNQGSGRISIWASPSIPLQFHFSGSRPPELNRQWLQALDASAFSEGGMLVMRESDAASYLQLEAERAAAGTGSP</sequence>
<evidence type="ECO:0000259" key="1">
    <source>
        <dbReference type="Pfam" id="PF25355"/>
    </source>
</evidence>
<organism evidence="2 3">
    <name type="scientific">Orlajensenia leifsoniae</name>
    <dbReference type="NCBI Taxonomy" id="2561933"/>
    <lineage>
        <taxon>Bacteria</taxon>
        <taxon>Bacillati</taxon>
        <taxon>Actinomycetota</taxon>
        <taxon>Actinomycetes</taxon>
        <taxon>Micrococcales</taxon>
        <taxon>Microbacteriaceae</taxon>
        <taxon>Orlajensenia</taxon>
    </lineage>
</organism>
<keyword evidence="3" id="KW-1185">Reference proteome</keyword>
<gene>
    <name evidence="2" type="ORF">E4M00_10040</name>
</gene>
<evidence type="ECO:0000313" key="2">
    <source>
        <dbReference type="EMBL" id="TFV98336.1"/>
    </source>
</evidence>
<feature type="domain" description="DUF7882" evidence="1">
    <location>
        <begin position="1"/>
        <end position="96"/>
    </location>
</feature>
<dbReference type="EMBL" id="SPQZ01000003">
    <property type="protein sequence ID" value="TFV98336.1"/>
    <property type="molecule type" value="Genomic_DNA"/>
</dbReference>